<protein>
    <recommendedName>
        <fullName evidence="3">DUF4283 domain-containing protein</fullName>
    </recommendedName>
</protein>
<organism evidence="1 2">
    <name type="scientific">Kalanchoe fedtschenkoi</name>
    <name type="common">Lavender scallops</name>
    <name type="synonym">South American air plant</name>
    <dbReference type="NCBI Taxonomy" id="63787"/>
    <lineage>
        <taxon>Eukaryota</taxon>
        <taxon>Viridiplantae</taxon>
        <taxon>Streptophyta</taxon>
        <taxon>Embryophyta</taxon>
        <taxon>Tracheophyta</taxon>
        <taxon>Spermatophyta</taxon>
        <taxon>Magnoliopsida</taxon>
        <taxon>eudicotyledons</taxon>
        <taxon>Gunneridae</taxon>
        <taxon>Pentapetalae</taxon>
        <taxon>Saxifragales</taxon>
        <taxon>Crassulaceae</taxon>
        <taxon>Kalanchoe</taxon>
    </lineage>
</organism>
<evidence type="ECO:0000313" key="1">
    <source>
        <dbReference type="EnsemblPlants" id="Kaladp0065s0037.1.v1.1.CDS.1"/>
    </source>
</evidence>
<keyword evidence="2" id="KW-1185">Reference proteome</keyword>
<dbReference type="PANTHER" id="PTHR31286:SF180">
    <property type="entry name" value="OS10G0362600 PROTEIN"/>
    <property type="match status" value="1"/>
</dbReference>
<name>A0A7N0UF03_KALFE</name>
<dbReference type="Gramene" id="Kaladp0065s0037.1.v1.1">
    <property type="protein sequence ID" value="Kaladp0065s0037.1.v1.1.CDS.1"/>
    <property type="gene ID" value="Kaladp0065s0037.v1.1"/>
</dbReference>
<evidence type="ECO:0000313" key="2">
    <source>
        <dbReference type="Proteomes" id="UP000594263"/>
    </source>
</evidence>
<sequence>MRILFHFKNKRQCVFLFFFESKTNMESITKNYPWPFNNRNPILQPWQSTLNFNLNSATCIPIWMKLHNLNLYLWRQKSLGKISADIGRLSTLMDSQLNKKGSNMPRVEINEYFVPLNVINPWP</sequence>
<proteinExistence type="predicted"/>
<dbReference type="EnsemblPlants" id="Kaladp0065s0037.1.v1.1">
    <property type="protein sequence ID" value="Kaladp0065s0037.1.v1.1.CDS.1"/>
    <property type="gene ID" value="Kaladp0065s0037.v1.1"/>
</dbReference>
<dbReference type="Proteomes" id="UP000594263">
    <property type="component" value="Unplaced"/>
</dbReference>
<evidence type="ECO:0008006" key="3">
    <source>
        <dbReference type="Google" id="ProtNLM"/>
    </source>
</evidence>
<dbReference type="PANTHER" id="PTHR31286">
    <property type="entry name" value="GLYCINE-RICH CELL WALL STRUCTURAL PROTEIN 1.8-LIKE"/>
    <property type="match status" value="1"/>
</dbReference>
<reference evidence="1" key="1">
    <citation type="submission" date="2021-01" db="UniProtKB">
        <authorList>
            <consortium name="EnsemblPlants"/>
        </authorList>
    </citation>
    <scope>IDENTIFICATION</scope>
</reference>
<dbReference type="InterPro" id="IPR040256">
    <property type="entry name" value="At4g02000-like"/>
</dbReference>
<accession>A0A7N0UF03</accession>
<dbReference type="AlphaFoldDB" id="A0A7N0UF03"/>